<dbReference type="GO" id="GO:0005968">
    <property type="term" value="C:Rab-protein geranylgeranyltransferase complex"/>
    <property type="evidence" value="ECO:0007669"/>
    <property type="project" value="TreeGrafter"/>
</dbReference>
<comment type="catalytic activity">
    <reaction evidence="8 9">
        <text>geranylgeranyl diphosphate + L-cysteinyl-[protein] = S-geranylgeranyl-L-cysteinyl-[protein] + diphosphate</text>
        <dbReference type="Rhea" id="RHEA:21240"/>
        <dbReference type="Rhea" id="RHEA-COMP:10131"/>
        <dbReference type="Rhea" id="RHEA-COMP:11537"/>
        <dbReference type="ChEBI" id="CHEBI:29950"/>
        <dbReference type="ChEBI" id="CHEBI:33019"/>
        <dbReference type="ChEBI" id="CHEBI:57533"/>
        <dbReference type="ChEBI" id="CHEBI:86021"/>
        <dbReference type="EC" id="2.5.1.60"/>
    </reaction>
</comment>
<evidence type="ECO:0000256" key="7">
    <source>
        <dbReference type="ARBA" id="ARBA00031267"/>
    </source>
</evidence>
<comment type="caution">
    <text evidence="10">The sequence shown here is derived from an EMBL/GenBank/DDBJ whole genome shotgun (WGS) entry which is preliminary data.</text>
</comment>
<sequence>RSDEELRSLYLAELSFLESCLRVNPKSYGTWYHRCWIMQHMPEPDWSKELALCNRFLEIDERNFHCWNYRRFVARSFHVPHSDELEFTSSLIAKNFSNYSSWHYRSKLLPQIHPDPQRLGRAMEKVLLS</sequence>
<accession>A0A8J6BDA7</accession>
<dbReference type="Proteomes" id="UP000770717">
    <property type="component" value="Unassembled WGS sequence"/>
</dbReference>
<dbReference type="EMBL" id="WNTK01087387">
    <property type="protein sequence ID" value="KAG9460293.1"/>
    <property type="molecule type" value="Genomic_DNA"/>
</dbReference>
<dbReference type="PANTHER" id="PTHR11129:SF2">
    <property type="entry name" value="GERANYLGERANYL TRANSFERASE TYPE-2 SUBUNIT ALPHA"/>
    <property type="match status" value="1"/>
</dbReference>
<evidence type="ECO:0000256" key="6">
    <source>
        <dbReference type="ARBA" id="ARBA00022737"/>
    </source>
</evidence>
<reference evidence="10" key="1">
    <citation type="thesis" date="2020" institute="ProQuest LLC" country="789 East Eisenhower Parkway, Ann Arbor, MI, USA">
        <title>Comparative Genomics and Chromosome Evolution.</title>
        <authorList>
            <person name="Mudd A.B."/>
        </authorList>
    </citation>
    <scope>NUCLEOTIDE SEQUENCE</scope>
    <source>
        <strain evidence="10">HN-11 Male</strain>
        <tissue evidence="10">Kidney and liver</tissue>
    </source>
</reference>
<protein>
    <recommendedName>
        <fullName evidence="3 9">Geranylgeranyl transferase type-2 subunit alpha</fullName>
        <ecNumber evidence="2 9">2.5.1.60</ecNumber>
    </recommendedName>
    <alternativeName>
        <fullName evidence="7 9">Geranylgeranyl transferase type II subunit alpha</fullName>
    </alternativeName>
</protein>
<dbReference type="SUPFAM" id="SSF48439">
    <property type="entry name" value="Protein prenylyltransferase"/>
    <property type="match status" value="1"/>
</dbReference>
<keyword evidence="11" id="KW-1185">Reference proteome</keyword>
<dbReference type="OrthoDB" id="1658at2759"/>
<gene>
    <name evidence="10" type="ORF">GDO78_022767</name>
</gene>
<organism evidence="10 11">
    <name type="scientific">Eleutherodactylus coqui</name>
    <name type="common">Puerto Rican coqui</name>
    <dbReference type="NCBI Taxonomy" id="57060"/>
    <lineage>
        <taxon>Eukaryota</taxon>
        <taxon>Metazoa</taxon>
        <taxon>Chordata</taxon>
        <taxon>Craniata</taxon>
        <taxon>Vertebrata</taxon>
        <taxon>Euteleostomi</taxon>
        <taxon>Amphibia</taxon>
        <taxon>Batrachia</taxon>
        <taxon>Anura</taxon>
        <taxon>Neobatrachia</taxon>
        <taxon>Hyloidea</taxon>
        <taxon>Eleutherodactylidae</taxon>
        <taxon>Eleutherodactylinae</taxon>
        <taxon>Eleutherodactylus</taxon>
        <taxon>Eleutherodactylus</taxon>
    </lineage>
</organism>
<dbReference type="Pfam" id="PF01239">
    <property type="entry name" value="PPTA"/>
    <property type="match status" value="3"/>
</dbReference>
<dbReference type="AlphaFoldDB" id="A0A8J6BDA7"/>
<name>A0A8J6BDA7_ELECQ</name>
<evidence type="ECO:0000256" key="2">
    <source>
        <dbReference type="ARBA" id="ARBA00012656"/>
    </source>
</evidence>
<comment type="function">
    <text evidence="9">Catalyzes the transfer of a geranyl-geranyl moiety from geranyl-geranyl pyrophosphate to cysteines occuring in specific C-terminal amino acid sequences.</text>
</comment>
<feature type="non-terminal residue" evidence="10">
    <location>
        <position position="1"/>
    </location>
</feature>
<dbReference type="FunFam" id="1.25.40.120:FF:000035">
    <property type="entry name" value="Geranylgeranyl transferase type-2 subunit alpha"/>
    <property type="match status" value="1"/>
</dbReference>
<comment type="similarity">
    <text evidence="1 9">Belongs to the protein prenyltransferase subunit alpha family.</text>
</comment>
<evidence type="ECO:0000313" key="10">
    <source>
        <dbReference type="EMBL" id="KAG9460293.1"/>
    </source>
</evidence>
<dbReference type="InterPro" id="IPR002088">
    <property type="entry name" value="Prenyl_trans_a"/>
</dbReference>
<evidence type="ECO:0000256" key="8">
    <source>
        <dbReference type="ARBA" id="ARBA00047658"/>
    </source>
</evidence>
<dbReference type="GO" id="GO:0004663">
    <property type="term" value="F:Rab geranylgeranyltransferase activity"/>
    <property type="evidence" value="ECO:0007669"/>
    <property type="project" value="UniProtKB-UniRule"/>
</dbReference>
<feature type="non-terminal residue" evidence="10">
    <location>
        <position position="129"/>
    </location>
</feature>
<keyword evidence="4 9" id="KW-0637">Prenyltransferase</keyword>
<proteinExistence type="inferred from homology"/>
<dbReference type="GO" id="GO:0097354">
    <property type="term" value="P:prenylation"/>
    <property type="evidence" value="ECO:0007669"/>
    <property type="project" value="UniProtKB-UniRule"/>
</dbReference>
<dbReference type="PROSITE" id="PS51147">
    <property type="entry name" value="PFTA"/>
    <property type="match status" value="3"/>
</dbReference>
<evidence type="ECO:0000313" key="11">
    <source>
        <dbReference type="Proteomes" id="UP000770717"/>
    </source>
</evidence>
<evidence type="ECO:0000256" key="3">
    <source>
        <dbReference type="ARBA" id="ARBA00014772"/>
    </source>
</evidence>
<dbReference type="Gene3D" id="1.25.40.120">
    <property type="entry name" value="Protein prenylyltransferase"/>
    <property type="match status" value="1"/>
</dbReference>
<evidence type="ECO:0000256" key="4">
    <source>
        <dbReference type="ARBA" id="ARBA00022602"/>
    </source>
</evidence>
<dbReference type="PANTHER" id="PTHR11129">
    <property type="entry name" value="PROTEIN FARNESYLTRANSFERASE ALPHA SUBUNIT/RAB GERANYLGERANYL TRANSFERASE ALPHA SUBUNIT"/>
    <property type="match status" value="1"/>
</dbReference>
<evidence type="ECO:0000256" key="1">
    <source>
        <dbReference type="ARBA" id="ARBA00006734"/>
    </source>
</evidence>
<evidence type="ECO:0000256" key="5">
    <source>
        <dbReference type="ARBA" id="ARBA00022679"/>
    </source>
</evidence>
<evidence type="ECO:0000256" key="9">
    <source>
        <dbReference type="RuleBase" id="RU367120"/>
    </source>
</evidence>
<keyword evidence="5 9" id="KW-0808">Transferase</keyword>
<dbReference type="EC" id="2.5.1.60" evidence="2 9"/>
<keyword evidence="6" id="KW-0677">Repeat</keyword>